<name>A0A5N0T5V1_9GAMM</name>
<dbReference type="RefSeq" id="WP_150864988.1">
    <property type="nucleotide sequence ID" value="NZ_VYXP01000008.1"/>
</dbReference>
<accession>A0A5N0T5V1</accession>
<dbReference type="AlphaFoldDB" id="A0A5N0T5V1"/>
<protein>
    <submittedName>
        <fullName evidence="1">Uncharacterized protein</fullName>
    </submittedName>
</protein>
<reference evidence="1 2" key="1">
    <citation type="submission" date="2019-09" db="EMBL/GenBank/DDBJ databases">
        <title>Wenzhouxiangella sp. Genome sequencing and assembly.</title>
        <authorList>
            <person name="Zhang R."/>
        </authorList>
    </citation>
    <scope>NUCLEOTIDE SEQUENCE [LARGE SCALE GENOMIC DNA]</scope>
    <source>
        <strain evidence="1 2">W260</strain>
    </source>
</reference>
<evidence type="ECO:0000313" key="2">
    <source>
        <dbReference type="Proteomes" id="UP000325372"/>
    </source>
</evidence>
<keyword evidence="2" id="KW-1185">Reference proteome</keyword>
<proteinExistence type="predicted"/>
<sequence length="171" mass="19802">MTSRSQEMIKWMVENGYSPKLEREAIERFIDGTLKEEVVRHEDALQVAVLLAALVQGTKAGDDMNVELRQILQLRKDSSGKFNFDPKTEYPGTLAYEIVKQHLRGEIKRVEAVERFAMEVFGDKSDFPDTRTIERWIDVMKPRVGKDLERLDSALSSWEQLKNQRTKNSDN</sequence>
<dbReference type="EMBL" id="VYXP01000008">
    <property type="protein sequence ID" value="KAA9130323.1"/>
    <property type="molecule type" value="Genomic_DNA"/>
</dbReference>
<organism evidence="1 2">
    <name type="scientific">Marinihelvus fidelis</name>
    <dbReference type="NCBI Taxonomy" id="2613842"/>
    <lineage>
        <taxon>Bacteria</taxon>
        <taxon>Pseudomonadati</taxon>
        <taxon>Pseudomonadota</taxon>
        <taxon>Gammaproteobacteria</taxon>
        <taxon>Chromatiales</taxon>
        <taxon>Wenzhouxiangellaceae</taxon>
        <taxon>Marinihelvus</taxon>
    </lineage>
</organism>
<dbReference type="Proteomes" id="UP000325372">
    <property type="component" value="Unassembled WGS sequence"/>
</dbReference>
<comment type="caution">
    <text evidence="1">The sequence shown here is derived from an EMBL/GenBank/DDBJ whole genome shotgun (WGS) entry which is preliminary data.</text>
</comment>
<evidence type="ECO:0000313" key="1">
    <source>
        <dbReference type="EMBL" id="KAA9130323.1"/>
    </source>
</evidence>
<gene>
    <name evidence="1" type="ORF">F3N42_13375</name>
</gene>